<protein>
    <recommendedName>
        <fullName evidence="3">LTD domain-containing protein</fullName>
    </recommendedName>
</protein>
<gene>
    <name evidence="1" type="ordered locus">VMUT_0354</name>
</gene>
<reference evidence="1 2" key="1">
    <citation type="journal article" date="2011" name="J. Bacteriol.">
        <title>Complete genome sequence of 'Vulcanisaeta moutnovskia' strain 768-28, a novel member of the hyperthermophilic crenarchaeal genus vulcanisaeta.</title>
        <authorList>
            <person name="Gumerov V.M."/>
            <person name="Mardanov A.V."/>
            <person name="Beletsky A.V."/>
            <person name="Prokofeva M.I."/>
            <person name="Bonch-Osmolovskaya E.A."/>
            <person name="Ravin N.V."/>
            <person name="Skryabin K.G."/>
        </authorList>
    </citation>
    <scope>NUCLEOTIDE SEQUENCE [LARGE SCALE GENOMIC DNA]</scope>
    <source>
        <strain evidence="1 2">768-28</strain>
    </source>
</reference>
<proteinExistence type="predicted"/>
<dbReference type="EMBL" id="CP002529">
    <property type="protein sequence ID" value="ADY00567.1"/>
    <property type="molecule type" value="Genomic_DNA"/>
</dbReference>
<dbReference type="Proteomes" id="UP000007485">
    <property type="component" value="Chromosome"/>
</dbReference>
<evidence type="ECO:0008006" key="3">
    <source>
        <dbReference type="Google" id="ProtNLM"/>
    </source>
</evidence>
<name>F0QTV1_VULM7</name>
<accession>F0QTV1</accession>
<keyword evidence="2" id="KW-1185">Reference proteome</keyword>
<dbReference type="SUPFAM" id="SSF74853">
    <property type="entry name" value="Lamin A/C globular tail domain"/>
    <property type="match status" value="1"/>
</dbReference>
<dbReference type="HOGENOM" id="CLU_2243691_0_0_2"/>
<evidence type="ECO:0000313" key="2">
    <source>
        <dbReference type="Proteomes" id="UP000007485"/>
    </source>
</evidence>
<sequence>MDRGSFSSGEPIYITLINLGNTPVNIGSWCVVDLNGRVVYSIEPPQIIINPSSSFVVVWFQFDSDGKPVGRGRYRIVWRPVVDGNTLECFSAVFEIS</sequence>
<dbReference type="KEGG" id="vmo:VMUT_0354"/>
<dbReference type="InterPro" id="IPR036415">
    <property type="entry name" value="Lamin_tail_dom_sf"/>
</dbReference>
<evidence type="ECO:0000313" key="1">
    <source>
        <dbReference type="EMBL" id="ADY00567.1"/>
    </source>
</evidence>
<organism evidence="1 2">
    <name type="scientific">Vulcanisaeta moutnovskia (strain 768-28)</name>
    <dbReference type="NCBI Taxonomy" id="985053"/>
    <lineage>
        <taxon>Archaea</taxon>
        <taxon>Thermoproteota</taxon>
        <taxon>Thermoprotei</taxon>
        <taxon>Thermoproteales</taxon>
        <taxon>Thermoproteaceae</taxon>
        <taxon>Vulcanisaeta</taxon>
    </lineage>
</organism>
<dbReference type="eggNOG" id="arCOG07571">
    <property type="taxonomic scope" value="Archaea"/>
</dbReference>
<dbReference type="AlphaFoldDB" id="F0QTV1"/>